<dbReference type="InterPro" id="IPR002591">
    <property type="entry name" value="Phosphodiest/P_Trfase"/>
</dbReference>
<dbReference type="OrthoDB" id="33550at2157"/>
<dbReference type="PANTHER" id="PTHR10151">
    <property type="entry name" value="ECTONUCLEOTIDE PYROPHOSPHATASE/PHOSPHODIESTERASE"/>
    <property type="match status" value="1"/>
</dbReference>
<evidence type="ECO:0000313" key="2">
    <source>
        <dbReference type="EMBL" id="ELY88182.1"/>
    </source>
</evidence>
<dbReference type="STRING" id="1227493.C483_15746"/>
<evidence type="ECO:0000313" key="3">
    <source>
        <dbReference type="Proteomes" id="UP000011519"/>
    </source>
</evidence>
<dbReference type="PATRIC" id="fig|1227493.4.peg.3164"/>
<comment type="caution">
    <text evidence="2">The sequence shown here is derived from an EMBL/GenBank/DDBJ whole genome shotgun (WGS) entry which is preliminary data.</text>
</comment>
<gene>
    <name evidence="2" type="ORF">C483_15746</name>
</gene>
<name>L9ZRJ7_9EURY</name>
<dbReference type="EMBL" id="AOIM01000039">
    <property type="protein sequence ID" value="ELY88182.1"/>
    <property type="molecule type" value="Genomic_DNA"/>
</dbReference>
<dbReference type="PANTHER" id="PTHR10151:SF120">
    <property type="entry name" value="BIS(5'-ADENOSYL)-TRIPHOSPHATASE"/>
    <property type="match status" value="1"/>
</dbReference>
<organism evidence="2 3">
    <name type="scientific">Natrialba hulunbeirensis JCM 10989</name>
    <dbReference type="NCBI Taxonomy" id="1227493"/>
    <lineage>
        <taxon>Archaea</taxon>
        <taxon>Methanobacteriati</taxon>
        <taxon>Methanobacteriota</taxon>
        <taxon>Stenosarchaea group</taxon>
        <taxon>Halobacteria</taxon>
        <taxon>Halobacteriales</taxon>
        <taxon>Natrialbaceae</taxon>
        <taxon>Natrialba</taxon>
    </lineage>
</organism>
<feature type="compositionally biased region" description="Basic and acidic residues" evidence="1">
    <location>
        <begin position="1"/>
        <end position="19"/>
    </location>
</feature>
<dbReference type="RefSeq" id="WP_006654297.1">
    <property type="nucleotide sequence ID" value="NZ_AOIM01000039.1"/>
</dbReference>
<dbReference type="InterPro" id="IPR017850">
    <property type="entry name" value="Alkaline_phosphatase_core_sf"/>
</dbReference>
<accession>L9ZRJ7</accession>
<sequence>MLQESVERRLLETQRERGHPTSGDGNVSEGAGSGGGAGDGEDADEGREAGEGGYWFPAYDSYCVANVPETALSLLSHSSSDAFEHRLPESVFDGVDLDGIDTVVLFLLDGFGYEHWTRDYRDHELLARITDQGTVTPLTSIYPSETAAAITTLQTGALPVEHGLLGWFQYLASADQVITTLPFLTTSGEPLESAAPAADPDDLFDAEPVYSRAADEGIDSYAIQPEAYAESGYSRVSTAGAERIGYGDPAELAATIREVCESSGSGSESSATSARTPTYVYAYEPTIDAVSHVEGTTADRYQDELGTITTQLQQEFVAALESSVAERTLLLVTADHGLVDTVPSENIEMEAWEDWPAIRESFRRDEHGEPRLPTGSPRNAHFHVQPDRVADVRERLAAHLGDEAMIVTREEALERDLFGPSTPSSLFDSRCGDLLVIHRNRGLSWPLPGTDESAVGDQIGLHGGLTREEMLVPLAAVRLDSLRG</sequence>
<reference evidence="2 3" key="1">
    <citation type="journal article" date="2014" name="PLoS Genet.">
        <title>Phylogenetically driven sequencing of extremely halophilic archaea reveals strategies for static and dynamic osmo-response.</title>
        <authorList>
            <person name="Becker E.A."/>
            <person name="Seitzer P.M."/>
            <person name="Tritt A."/>
            <person name="Larsen D."/>
            <person name="Krusor M."/>
            <person name="Yao A.I."/>
            <person name="Wu D."/>
            <person name="Madern D."/>
            <person name="Eisen J.A."/>
            <person name="Darling A.E."/>
            <person name="Facciotti M.T."/>
        </authorList>
    </citation>
    <scope>NUCLEOTIDE SEQUENCE [LARGE SCALE GENOMIC DNA]</scope>
    <source>
        <strain evidence="2 3">JCM 10989</strain>
    </source>
</reference>
<evidence type="ECO:0000256" key="1">
    <source>
        <dbReference type="SAM" id="MobiDB-lite"/>
    </source>
</evidence>
<dbReference type="Pfam" id="PF01663">
    <property type="entry name" value="Phosphodiest"/>
    <property type="match status" value="1"/>
</dbReference>
<proteinExistence type="predicted"/>
<protein>
    <submittedName>
        <fullName evidence="2">Type I phosphodiesterase/nucleotide pyrophosphatase</fullName>
    </submittedName>
</protein>
<dbReference type="Gene3D" id="3.40.720.10">
    <property type="entry name" value="Alkaline Phosphatase, subunit A"/>
    <property type="match status" value="1"/>
</dbReference>
<keyword evidence="3" id="KW-1185">Reference proteome</keyword>
<dbReference type="Proteomes" id="UP000011519">
    <property type="component" value="Unassembled WGS sequence"/>
</dbReference>
<dbReference type="AlphaFoldDB" id="L9ZRJ7"/>
<dbReference type="SUPFAM" id="SSF53649">
    <property type="entry name" value="Alkaline phosphatase-like"/>
    <property type="match status" value="1"/>
</dbReference>
<feature type="region of interest" description="Disordered" evidence="1">
    <location>
        <begin position="1"/>
        <end position="49"/>
    </location>
</feature>
<dbReference type="GO" id="GO:0016787">
    <property type="term" value="F:hydrolase activity"/>
    <property type="evidence" value="ECO:0007669"/>
    <property type="project" value="UniProtKB-ARBA"/>
</dbReference>